<comment type="caution">
    <text evidence="4">The sequence shown here is derived from an EMBL/GenBank/DDBJ whole genome shotgun (WGS) entry which is preliminary data.</text>
</comment>
<feature type="region of interest" description="Disordered" evidence="1">
    <location>
        <begin position="249"/>
        <end position="288"/>
    </location>
</feature>
<feature type="compositionally biased region" description="Gly residues" evidence="1">
    <location>
        <begin position="251"/>
        <end position="266"/>
    </location>
</feature>
<gene>
    <name evidence="4" type="ORF">E4656_12720</name>
</gene>
<evidence type="ECO:0000313" key="5">
    <source>
        <dbReference type="Proteomes" id="UP000297475"/>
    </source>
</evidence>
<dbReference type="Gene3D" id="2.160.10.10">
    <property type="entry name" value="Hexapeptide repeat proteins"/>
    <property type="match status" value="1"/>
</dbReference>
<feature type="compositionally biased region" description="Gly residues" evidence="1">
    <location>
        <begin position="197"/>
        <end position="207"/>
    </location>
</feature>
<evidence type="ECO:0000259" key="3">
    <source>
        <dbReference type="Pfam" id="PF21722"/>
    </source>
</evidence>
<dbReference type="OrthoDB" id="9790247at2"/>
<proteinExistence type="predicted"/>
<evidence type="ECO:0000256" key="1">
    <source>
        <dbReference type="SAM" id="MobiDB-lite"/>
    </source>
</evidence>
<dbReference type="Pfam" id="PF21722">
    <property type="entry name" value="Gly_rich_2"/>
    <property type="match status" value="1"/>
</dbReference>
<dbReference type="InterPro" id="IPR049304">
    <property type="entry name" value="Gly_rich_dom"/>
</dbReference>
<feature type="domain" description="DUF6701" evidence="2">
    <location>
        <begin position="470"/>
        <end position="1097"/>
    </location>
</feature>
<feature type="region of interest" description="Disordered" evidence="1">
    <location>
        <begin position="646"/>
        <end position="668"/>
    </location>
</feature>
<organism evidence="4 5">
    <name type="scientific">Natronospirillum operosum</name>
    <dbReference type="NCBI Taxonomy" id="2759953"/>
    <lineage>
        <taxon>Bacteria</taxon>
        <taxon>Pseudomonadati</taxon>
        <taxon>Pseudomonadota</taxon>
        <taxon>Gammaproteobacteria</taxon>
        <taxon>Oceanospirillales</taxon>
        <taxon>Natronospirillaceae</taxon>
        <taxon>Natronospirillum</taxon>
    </lineage>
</organism>
<dbReference type="Proteomes" id="UP000297475">
    <property type="component" value="Unassembled WGS sequence"/>
</dbReference>
<name>A0A4Z0W9W7_9GAMM</name>
<dbReference type="RefSeq" id="WP_135483670.1">
    <property type="nucleotide sequence ID" value="NZ_SRMF01000005.1"/>
</dbReference>
<dbReference type="AlphaFoldDB" id="A0A4Z0W9W7"/>
<feature type="compositionally biased region" description="Gly residues" evidence="1">
    <location>
        <begin position="279"/>
        <end position="288"/>
    </location>
</feature>
<feature type="region of interest" description="Disordered" evidence="1">
    <location>
        <begin position="190"/>
        <end position="213"/>
    </location>
</feature>
<dbReference type="InterPro" id="IPR011004">
    <property type="entry name" value="Trimer_LpxA-like_sf"/>
</dbReference>
<accession>A0A4Z0W9W7</accession>
<dbReference type="EMBL" id="SRMF01000005">
    <property type="protein sequence ID" value="TGG92336.1"/>
    <property type="molecule type" value="Genomic_DNA"/>
</dbReference>
<protein>
    <submittedName>
        <fullName evidence="4">Uncharacterized protein</fullName>
    </submittedName>
</protein>
<dbReference type="SUPFAM" id="SSF51161">
    <property type="entry name" value="Trimeric LpxA-like enzymes"/>
    <property type="match status" value="1"/>
</dbReference>
<dbReference type="Pfam" id="PF20419">
    <property type="entry name" value="DUF6701"/>
    <property type="match status" value="1"/>
</dbReference>
<dbReference type="InterPro" id="IPR046524">
    <property type="entry name" value="DUF6701"/>
</dbReference>
<evidence type="ECO:0000313" key="4">
    <source>
        <dbReference type="EMBL" id="TGG92336.1"/>
    </source>
</evidence>
<feature type="compositionally biased region" description="Gly residues" evidence="1">
    <location>
        <begin position="310"/>
        <end position="323"/>
    </location>
</feature>
<feature type="domain" description="Glycine-rich" evidence="3">
    <location>
        <begin position="162"/>
        <end position="369"/>
    </location>
</feature>
<sequence>MFINVGGNVNPGNNAVINANLSVDGSVNTTNNATIDGGITIGGNLNLGNNAVIAGLVTVEGDANIGNNVQINGDLGANNINVGENSEINGNVEGNNINLSNNTVINGNVNASGSVNNNGTITGYVNAPTLNNNGTVVGSTCDQNVNVGPCADTDEELSVEPGAGTFVVPDGVTSITVEAWGAGGHGAEGTEQAGANALGGGGGGGGAMSRRHLSTTPGETFEYFVGDPDGPAGERASWLRRSGQSTLILRGVGGSDGAGATGGAGGQREDSIGVDRFSGGDGADGADYGGGGGSAAGINSAGNDAALEQGGTGPTGGGAGGDGATSDSAAMIGQLPGGGGGGGLICNNEPGCQDALPGSGANGQVRFYWETDDPLPEESLEYIELSFSSPALTCRAAEVTFRACATSDCGTLYTGEVNLTATSSNGGQWTGGADITFTENTARRLALTEAGTTTLGVTPISPTPEEGQVRCNGGTDCTLEFVDTALVLTGIDQEMTTLTAGQEYDGLFRLQAIETDNETGACGPALSGETQQVLWSATTVNPDTPYPGNPRSLQINGTPVETGSASSPATPTFDVSFDNDGLSTEAFTVQYDDAGRLELEAGLTIDVEAETLTLELIGDRELTFWPHRFLFADIYCEVNEAGDCHPGTDPADSDTVDNPEAAGPTGSPFAYAGAEFIATVEAHNAQGQITRNFGREGSPGFAASLTAELLLPDPDDGGNEPDLGGQTTLSASDFEDGTASVPLLWPEVGIVELSADLDSYLGQNNGPTDSATSEPVGRFIPYEFFVDWQGASLSSPNSSGDYIFQGQTFGWGAPPSVVLTPYSARPDSSEPLSGSITENYTGDFNKLPDTISDPDALLSLARHEDMSAGGPLVISPFEASMDSDLLQDWQRELLIDANQELTLSKVDTLPDDDQWPDPIALQFTYEEDAFKDSDGVCLRNGDGTCIGLTENINSGIELVYGRLTLRSAQGPVDRTLRLPVAVEIWRNDRFDVHGEAEGVLPDLAANQFTARDGNDDDIDDISITLPDPFSVGEADLAIDYSNSQPLRARIQGTDVPPYLQYPWPYGQDGNLEPGESGELVGPRAIASFGTYEGRPPMLFMLQQGR</sequence>
<keyword evidence="5" id="KW-1185">Reference proteome</keyword>
<feature type="region of interest" description="Disordered" evidence="1">
    <location>
        <begin position="300"/>
        <end position="334"/>
    </location>
</feature>
<reference evidence="4 5" key="1">
    <citation type="submission" date="2019-04" db="EMBL/GenBank/DDBJ databases">
        <title>Natronospirillum operosus gen. nov., sp. nov., a haloalkaliphilic satellite isolated from decaying biomass of laboratory culture of cyanobacterium Geitlerinema sp. and proposal of Natronospirillaceae fam. nov. and Saccharospirillaceae fam. nov.</title>
        <authorList>
            <person name="Kevbrin V."/>
            <person name="Boltyanskaya Y."/>
            <person name="Koziaeva V."/>
            <person name="Grouzdev D.S."/>
            <person name="Park M."/>
            <person name="Cho J."/>
        </authorList>
    </citation>
    <scope>NUCLEOTIDE SEQUENCE [LARGE SCALE GENOMIC DNA]</scope>
    <source>
        <strain evidence="4 5">G-116</strain>
    </source>
</reference>
<evidence type="ECO:0000259" key="2">
    <source>
        <dbReference type="Pfam" id="PF20419"/>
    </source>
</evidence>